<evidence type="ECO:0000313" key="2">
    <source>
        <dbReference type="EMBL" id="KYQ50740.1"/>
    </source>
</evidence>
<dbReference type="STRING" id="64791.A0A151WSA5"/>
<name>A0A151WSA5_9HYME</name>
<accession>A0A151WSA5</accession>
<evidence type="ECO:0000313" key="3">
    <source>
        <dbReference type="Proteomes" id="UP000075809"/>
    </source>
</evidence>
<proteinExistence type="predicted"/>
<keyword evidence="3" id="KW-1185">Reference proteome</keyword>
<dbReference type="EMBL" id="KQ982778">
    <property type="protein sequence ID" value="KYQ50740.1"/>
    <property type="molecule type" value="Genomic_DNA"/>
</dbReference>
<dbReference type="AlphaFoldDB" id="A0A151WSA5"/>
<reference evidence="2 3" key="1">
    <citation type="submission" date="2015-09" db="EMBL/GenBank/DDBJ databases">
        <title>Trachymyrmex zeteki WGS genome.</title>
        <authorList>
            <person name="Nygaard S."/>
            <person name="Hu H."/>
            <person name="Boomsma J."/>
            <person name="Zhang G."/>
        </authorList>
    </citation>
    <scope>NUCLEOTIDE SEQUENCE [LARGE SCALE GENOMIC DNA]</scope>
    <source>
        <strain evidence="2">Tzet28-1</strain>
        <tissue evidence="2">Whole body</tissue>
    </source>
</reference>
<gene>
    <name evidence="2" type="ORF">ALC60_10165</name>
</gene>
<evidence type="ECO:0000256" key="1">
    <source>
        <dbReference type="SAM" id="MobiDB-lite"/>
    </source>
</evidence>
<feature type="region of interest" description="Disordered" evidence="1">
    <location>
        <begin position="298"/>
        <end position="324"/>
    </location>
</feature>
<protein>
    <submittedName>
        <fullName evidence="2">Uncharacterized protein F54H12.2</fullName>
    </submittedName>
</protein>
<sequence>VEVRMRFVRSKVSFCIMESKTVSKIRILDASLLVRRAKISPGVLLAHARMLSKTTAKYPLMRVEVKTFTIHADVVGESIDNAILGQLRKRVIVGFVENKAFNGDRKLNPFNFKNYGINFFSLYVDGMQIPSRPLQPNFSKDEYADGYTLFAFDLTPDLSANCAGHWNLMKQYSRGQEKTCYLRNLLSRNAYNLERISPAFKNLPDFEDRGQRCTHHGFQTNAESHCALRNAYKLKHWLTTIRNNSNSSYKSLPSENWSESDVESETADSRNFSIQFKNQKHDISRNIEAWKNIATEKTKQNENEQATGEEKKDLLEFDPPTDRDKAITNVSRRLNFENSRTSAPPKERSICEGLSCRPTAEGVDEEPSYDKRLISEKIHIKRQKQGLNKQAETKSLPESYLQIIQSLSPS</sequence>
<dbReference type="Proteomes" id="UP000075809">
    <property type="component" value="Unassembled WGS sequence"/>
</dbReference>
<feature type="non-terminal residue" evidence="2">
    <location>
        <position position="1"/>
    </location>
</feature>
<organism evidence="2 3">
    <name type="scientific">Mycetomoellerius zeteki</name>
    <dbReference type="NCBI Taxonomy" id="64791"/>
    <lineage>
        <taxon>Eukaryota</taxon>
        <taxon>Metazoa</taxon>
        <taxon>Ecdysozoa</taxon>
        <taxon>Arthropoda</taxon>
        <taxon>Hexapoda</taxon>
        <taxon>Insecta</taxon>
        <taxon>Pterygota</taxon>
        <taxon>Neoptera</taxon>
        <taxon>Endopterygota</taxon>
        <taxon>Hymenoptera</taxon>
        <taxon>Apocrita</taxon>
        <taxon>Aculeata</taxon>
        <taxon>Formicoidea</taxon>
        <taxon>Formicidae</taxon>
        <taxon>Myrmicinae</taxon>
        <taxon>Mycetomoellerius</taxon>
    </lineage>
</organism>